<keyword evidence="2" id="KW-0433">Leucine-rich repeat</keyword>
<feature type="domain" description="NB-ARC" evidence="6">
    <location>
        <begin position="171"/>
        <end position="335"/>
    </location>
</feature>
<dbReference type="EMBL" id="RWGY01000007">
    <property type="protein sequence ID" value="TVU40536.1"/>
    <property type="molecule type" value="Genomic_DNA"/>
</dbReference>
<evidence type="ECO:0000256" key="3">
    <source>
        <dbReference type="ARBA" id="ARBA00022737"/>
    </source>
</evidence>
<dbReference type="Gene3D" id="3.40.50.300">
    <property type="entry name" value="P-loop containing nucleotide triphosphate hydrolases"/>
    <property type="match status" value="1"/>
</dbReference>
<keyword evidence="3" id="KW-0677">Repeat</keyword>
<dbReference type="GO" id="GO:0043531">
    <property type="term" value="F:ADP binding"/>
    <property type="evidence" value="ECO:0007669"/>
    <property type="project" value="InterPro"/>
</dbReference>
<dbReference type="Pfam" id="PF00931">
    <property type="entry name" value="NB-ARC"/>
    <property type="match status" value="1"/>
</dbReference>
<feature type="non-terminal residue" evidence="8">
    <location>
        <position position="1"/>
    </location>
</feature>
<dbReference type="Proteomes" id="UP000324897">
    <property type="component" value="Chromosome 4"/>
</dbReference>
<accession>A0A5J9VY63</accession>
<dbReference type="InterPro" id="IPR038005">
    <property type="entry name" value="RX-like_CC"/>
</dbReference>
<reference evidence="8 9" key="1">
    <citation type="journal article" date="2019" name="Sci. Rep.">
        <title>A high-quality genome of Eragrostis curvula grass provides insights into Poaceae evolution and supports new strategies to enhance forage quality.</title>
        <authorList>
            <person name="Carballo J."/>
            <person name="Santos B.A.C.M."/>
            <person name="Zappacosta D."/>
            <person name="Garbus I."/>
            <person name="Selva J.P."/>
            <person name="Gallo C.A."/>
            <person name="Diaz A."/>
            <person name="Albertini E."/>
            <person name="Caccamo M."/>
            <person name="Echenique V."/>
        </authorList>
    </citation>
    <scope>NUCLEOTIDE SEQUENCE [LARGE SCALE GENOMIC DNA]</scope>
    <source>
        <strain evidence="9">cv. Victoria</strain>
        <tissue evidence="8">Leaf</tissue>
    </source>
</reference>
<proteinExistence type="inferred from homology"/>
<dbReference type="AlphaFoldDB" id="A0A5J9VY63"/>
<feature type="domain" description="Disease resistance N-terminal" evidence="7">
    <location>
        <begin position="6"/>
        <end position="88"/>
    </location>
</feature>
<dbReference type="InterPro" id="IPR041118">
    <property type="entry name" value="Rx_N"/>
</dbReference>
<evidence type="ECO:0008006" key="10">
    <source>
        <dbReference type="Google" id="ProtNLM"/>
    </source>
</evidence>
<evidence type="ECO:0000256" key="5">
    <source>
        <dbReference type="ARBA" id="ARBA00022821"/>
    </source>
</evidence>
<protein>
    <recommendedName>
        <fullName evidence="10">AAA+ ATPase domain-containing protein</fullName>
    </recommendedName>
</protein>
<keyword evidence="5" id="KW-0611">Plant defense</keyword>
<dbReference type="OrthoDB" id="690251at2759"/>
<dbReference type="Gramene" id="TVU40536">
    <property type="protein sequence ID" value="TVU40536"/>
    <property type="gene ID" value="EJB05_14003"/>
</dbReference>
<evidence type="ECO:0000256" key="2">
    <source>
        <dbReference type="ARBA" id="ARBA00022614"/>
    </source>
</evidence>
<dbReference type="InterPro" id="IPR002182">
    <property type="entry name" value="NB-ARC"/>
</dbReference>
<evidence type="ECO:0000313" key="9">
    <source>
        <dbReference type="Proteomes" id="UP000324897"/>
    </source>
</evidence>
<gene>
    <name evidence="8" type="ORF">EJB05_14003</name>
</gene>
<name>A0A5J9VY63_9POAL</name>
<evidence type="ECO:0000256" key="4">
    <source>
        <dbReference type="ARBA" id="ARBA00022741"/>
    </source>
</evidence>
<evidence type="ECO:0000256" key="1">
    <source>
        <dbReference type="ARBA" id="ARBA00008894"/>
    </source>
</evidence>
<dbReference type="InterPro" id="IPR027417">
    <property type="entry name" value="P-loop_NTPase"/>
</dbReference>
<evidence type="ECO:0000259" key="6">
    <source>
        <dbReference type="Pfam" id="PF00931"/>
    </source>
</evidence>
<keyword evidence="4" id="KW-0547">Nucleotide-binding</keyword>
<dbReference type="PANTHER" id="PTHR19338:SF61">
    <property type="entry name" value="NB-ARC DOMAIN-CONTAINING PROTEIN"/>
    <property type="match status" value="1"/>
</dbReference>
<organism evidence="8 9">
    <name type="scientific">Eragrostis curvula</name>
    <name type="common">weeping love grass</name>
    <dbReference type="NCBI Taxonomy" id="38414"/>
    <lineage>
        <taxon>Eukaryota</taxon>
        <taxon>Viridiplantae</taxon>
        <taxon>Streptophyta</taxon>
        <taxon>Embryophyta</taxon>
        <taxon>Tracheophyta</taxon>
        <taxon>Spermatophyta</taxon>
        <taxon>Magnoliopsida</taxon>
        <taxon>Liliopsida</taxon>
        <taxon>Poales</taxon>
        <taxon>Poaceae</taxon>
        <taxon>PACMAD clade</taxon>
        <taxon>Chloridoideae</taxon>
        <taxon>Eragrostideae</taxon>
        <taxon>Eragrostidinae</taxon>
        <taxon>Eragrostis</taxon>
    </lineage>
</organism>
<evidence type="ECO:0000259" key="7">
    <source>
        <dbReference type="Pfam" id="PF18052"/>
    </source>
</evidence>
<dbReference type="PANTHER" id="PTHR19338">
    <property type="entry name" value="TRANSLOCASE OF INNER MITOCHONDRIAL MEMBRANE 13 HOMOLOG"/>
    <property type="match status" value="1"/>
</dbReference>
<dbReference type="FunFam" id="3.40.50.300:FF:001091">
    <property type="entry name" value="Probable disease resistance protein At1g61300"/>
    <property type="match status" value="1"/>
</dbReference>
<dbReference type="Gene3D" id="1.20.5.4130">
    <property type="match status" value="1"/>
</dbReference>
<keyword evidence="9" id="KW-1185">Reference proteome</keyword>
<comment type="caution">
    <text evidence="8">The sequence shown here is derived from an EMBL/GenBank/DDBJ whole genome shotgun (WGS) entry which is preliminary data.</text>
</comment>
<dbReference type="GO" id="GO:0006952">
    <property type="term" value="P:defense response"/>
    <property type="evidence" value="ECO:0007669"/>
    <property type="project" value="UniProtKB-KW"/>
</dbReference>
<comment type="similarity">
    <text evidence="1">Belongs to the disease resistance NB-LRR family.</text>
</comment>
<dbReference type="PRINTS" id="PR00364">
    <property type="entry name" value="DISEASERSIST"/>
</dbReference>
<dbReference type="CDD" id="cd14798">
    <property type="entry name" value="RX-CC_like"/>
    <property type="match status" value="1"/>
</dbReference>
<dbReference type="SUPFAM" id="SSF52540">
    <property type="entry name" value="P-loop containing nucleoside triphosphate hydrolases"/>
    <property type="match status" value="1"/>
</dbReference>
<sequence length="336" mass="38222">MAELAVLTALQRGGSLAFDEAKYLLGVSDKLESAKKQLVSMQAFLMDLDAKMLRGGAMARNLVSEVREVAQDVEDIIDTANILRRQRATSKYASFLSYLFQLHKFGARIDATTARMKTIFENFERHDIVATAISEDRNWGFITEDDAIQHWRSSVHPDLGKKVEVIGFDCQIEQIKDDLLDRENRHLSVFSIVGPGGAGKSTIASKVYGLAAVIRHFQVRSWITVSQRSVAHDLLKEMVKRSMGVRQAKLLDRKNLIEVKKILRDFLQRRRFLIVLDDIWGAYAWDSISDIFPDTKNGSRVILTTRNEVVAKHPYAMKKIYTPKLLNEKESKQLLL</sequence>
<evidence type="ECO:0000313" key="8">
    <source>
        <dbReference type="EMBL" id="TVU40536.1"/>
    </source>
</evidence>
<dbReference type="Pfam" id="PF18052">
    <property type="entry name" value="Rx_N"/>
    <property type="match status" value="1"/>
</dbReference>